<feature type="compositionally biased region" description="Low complexity" evidence="3">
    <location>
        <begin position="344"/>
        <end position="361"/>
    </location>
</feature>
<accession>A0ABP9XRQ0</accession>
<proteinExistence type="predicted"/>
<dbReference type="Proteomes" id="UP001476247">
    <property type="component" value="Unassembled WGS sequence"/>
</dbReference>
<dbReference type="Pfam" id="PF00076">
    <property type="entry name" value="RRM_1"/>
    <property type="match status" value="1"/>
</dbReference>
<dbReference type="EMBL" id="BAABUJ010000008">
    <property type="protein sequence ID" value="GAA5797469.1"/>
    <property type="molecule type" value="Genomic_DNA"/>
</dbReference>
<dbReference type="SMART" id="SM00582">
    <property type="entry name" value="RPR"/>
    <property type="match status" value="1"/>
</dbReference>
<dbReference type="Gene3D" id="3.30.70.330">
    <property type="match status" value="1"/>
</dbReference>
<evidence type="ECO:0000256" key="2">
    <source>
        <dbReference type="PROSITE-ProRule" id="PRU00176"/>
    </source>
</evidence>
<evidence type="ECO:0000313" key="6">
    <source>
        <dbReference type="EMBL" id="GAA5797469.1"/>
    </source>
</evidence>
<evidence type="ECO:0000256" key="1">
    <source>
        <dbReference type="ARBA" id="ARBA00022884"/>
    </source>
</evidence>
<dbReference type="Gene3D" id="1.25.40.90">
    <property type="match status" value="1"/>
</dbReference>
<evidence type="ECO:0000313" key="7">
    <source>
        <dbReference type="Proteomes" id="UP001476247"/>
    </source>
</evidence>
<feature type="compositionally biased region" description="Low complexity" evidence="3">
    <location>
        <begin position="368"/>
        <end position="386"/>
    </location>
</feature>
<dbReference type="InterPro" id="IPR048892">
    <property type="entry name" value="Nrd1_Seb1_dom2"/>
</dbReference>
<evidence type="ECO:0000256" key="3">
    <source>
        <dbReference type="SAM" id="MobiDB-lite"/>
    </source>
</evidence>
<feature type="region of interest" description="Disordered" evidence="3">
    <location>
        <begin position="579"/>
        <end position="678"/>
    </location>
</feature>
<feature type="compositionally biased region" description="Pro residues" evidence="3">
    <location>
        <begin position="268"/>
        <end position="277"/>
    </location>
</feature>
<protein>
    <submittedName>
        <fullName evidence="6">Uncharacterized protein</fullName>
    </submittedName>
</protein>
<feature type="compositionally biased region" description="Polar residues" evidence="3">
    <location>
        <begin position="633"/>
        <end position="665"/>
    </location>
</feature>
<feature type="compositionally biased region" description="Basic and acidic residues" evidence="3">
    <location>
        <begin position="579"/>
        <end position="588"/>
    </location>
</feature>
<feature type="compositionally biased region" description="Low complexity" evidence="3">
    <location>
        <begin position="393"/>
        <end position="425"/>
    </location>
</feature>
<name>A0ABP9XRQ0_9FUNG</name>
<feature type="domain" description="RRM" evidence="4">
    <location>
        <begin position="450"/>
        <end position="525"/>
    </location>
</feature>
<keyword evidence="1 2" id="KW-0694">RNA-binding</keyword>
<dbReference type="SMART" id="SM00360">
    <property type="entry name" value="RRM"/>
    <property type="match status" value="1"/>
</dbReference>
<sequence>MTDNWDRTLFDKDLKAILESKLPVSASKITGLQSLATAHPKHHNYIIQCITRFIETAPPDYRLAGLYVIDAISRAVHKQQRKREENNEGPHEADGYLKRFAIVLKDDSLIGCFEPCTSKDKDKVKKTLDFWEQGSVYSKDVVQYVKRSFLNSGSMHDGGNKQQEKVTSQPPVDTALLLATLSNIGNGSLANLNIPGLVPATTATTTAAAVTAAAAPEPIPTVPDALPPALAKLLGGLVSAPEVAAVTNSPSPPSDPRMRNDPRQRSNWPPPQGPSIPNPAVRASGERKSRWGSVNEAPPQQQQDPWLQRQNIQDPRVANTNNYQAPLPIQPTTTTTATTIRSQYQPAPYQTPQPAYQQQSYQPPPPQQQQSYQQQSYQPLPQQQSYQPPPPQQQQSYQPQQYQPQSSYQSPQHQPQQSHQKQYQPRSNTKGADPVSDTSLPPGCIKVLTRTLFVGPIPDDYEKEDVAHLFSKYGELASVIVSKKLKGRHNAFLKFLTRASTEAAKYGSAGLVVEDVPVKVNWAFGFGPKKHFNYDRGDSIIPLAELSHEEKDNLMTAPVGGFQGQPVREFMTVEEPEAQYRPEWKNADDNNQPARTGAFKRQGPSGANFEEINSSRKRGRFSSGGNNHDDYATSHSPPSRYNDQQNSPIRNSGRGQAFYQQQQYDPSIHVNHYSDHQQ</sequence>
<dbReference type="PROSITE" id="PS50102">
    <property type="entry name" value="RRM"/>
    <property type="match status" value="1"/>
</dbReference>
<evidence type="ECO:0000259" key="5">
    <source>
        <dbReference type="PROSITE" id="PS51391"/>
    </source>
</evidence>
<dbReference type="InterPro" id="IPR008942">
    <property type="entry name" value="ENTH_VHS"/>
</dbReference>
<dbReference type="InterPro" id="IPR012677">
    <property type="entry name" value="Nucleotide-bd_a/b_plait_sf"/>
</dbReference>
<dbReference type="SUPFAM" id="SSF54928">
    <property type="entry name" value="RNA-binding domain, RBD"/>
    <property type="match status" value="1"/>
</dbReference>
<organism evidence="6 7">
    <name type="scientific">Helicostylum pulchrum</name>
    <dbReference type="NCBI Taxonomy" id="562976"/>
    <lineage>
        <taxon>Eukaryota</taxon>
        <taxon>Fungi</taxon>
        <taxon>Fungi incertae sedis</taxon>
        <taxon>Mucoromycota</taxon>
        <taxon>Mucoromycotina</taxon>
        <taxon>Mucoromycetes</taxon>
        <taxon>Mucorales</taxon>
        <taxon>Mucorineae</taxon>
        <taxon>Mucoraceae</taxon>
        <taxon>Helicostylum</taxon>
    </lineage>
</organism>
<keyword evidence="7" id="KW-1185">Reference proteome</keyword>
<feature type="region of interest" description="Disordered" evidence="3">
    <location>
        <begin position="244"/>
        <end position="306"/>
    </location>
</feature>
<reference evidence="6 7" key="1">
    <citation type="submission" date="2024-04" db="EMBL/GenBank/DDBJ databases">
        <title>genome sequences of Mucor flavus KT1a and Helicostylum pulchrum KT1b strains isolation_sourced from the surface of a dry-aged beef.</title>
        <authorList>
            <person name="Toyotome T."/>
            <person name="Hosono M."/>
            <person name="Torimaru M."/>
            <person name="Fukuda K."/>
            <person name="Mikami N."/>
        </authorList>
    </citation>
    <scope>NUCLEOTIDE SEQUENCE [LARGE SCALE GENOMIC DNA]</scope>
    <source>
        <strain evidence="6 7">KT1b</strain>
    </source>
</reference>
<comment type="caution">
    <text evidence="6">The sequence shown here is derived from an EMBL/GenBank/DDBJ whole genome shotgun (WGS) entry which is preliminary data.</text>
</comment>
<dbReference type="InterPro" id="IPR006569">
    <property type="entry name" value="CID_dom"/>
</dbReference>
<feature type="region of interest" description="Disordered" evidence="3">
    <location>
        <begin position="344"/>
        <end position="441"/>
    </location>
</feature>
<dbReference type="Pfam" id="PF21380">
    <property type="entry name" value="Nrd1-Seb1_dom2"/>
    <property type="match status" value="1"/>
</dbReference>
<gene>
    <name evidence="6" type="ORF">HPULCUR_002854</name>
</gene>
<dbReference type="Pfam" id="PF04818">
    <property type="entry name" value="CID"/>
    <property type="match status" value="1"/>
</dbReference>
<dbReference type="InterPro" id="IPR035979">
    <property type="entry name" value="RBD_domain_sf"/>
</dbReference>
<dbReference type="InterPro" id="IPR000504">
    <property type="entry name" value="RRM_dom"/>
</dbReference>
<dbReference type="SUPFAM" id="SSF48464">
    <property type="entry name" value="ENTH/VHS domain"/>
    <property type="match status" value="1"/>
</dbReference>
<evidence type="ECO:0000259" key="4">
    <source>
        <dbReference type="PROSITE" id="PS50102"/>
    </source>
</evidence>
<dbReference type="PROSITE" id="PS51391">
    <property type="entry name" value="CID"/>
    <property type="match status" value="1"/>
</dbReference>
<feature type="domain" description="CID" evidence="5">
    <location>
        <begin position="6"/>
        <end position="153"/>
    </location>
</feature>
<dbReference type="PANTHER" id="PTHR10352">
    <property type="entry name" value="EUKARYOTIC TRANSLATION INITIATION FACTOR 3 SUBUNIT G"/>
    <property type="match status" value="1"/>
</dbReference>